<dbReference type="GO" id="GO:0004521">
    <property type="term" value="F:RNA endonuclease activity"/>
    <property type="evidence" value="ECO:0007669"/>
    <property type="project" value="TreeGrafter"/>
</dbReference>
<comment type="similarity">
    <text evidence="1">Belongs to the PemK/MazF family.</text>
</comment>
<evidence type="ECO:0000313" key="4">
    <source>
        <dbReference type="Proteomes" id="UP001154420"/>
    </source>
</evidence>
<keyword evidence="4" id="KW-1185">Reference proteome</keyword>
<dbReference type="SUPFAM" id="SSF50118">
    <property type="entry name" value="Cell growth inhibitor/plasmid maintenance toxic component"/>
    <property type="match status" value="1"/>
</dbReference>
<reference evidence="3" key="1">
    <citation type="submission" date="2018-09" db="EMBL/GenBank/DDBJ databases">
        <title>Murine metabolic-syndrome-specific gut microbial biobank.</title>
        <authorList>
            <person name="Liu C."/>
        </authorList>
    </citation>
    <scope>NUCLEOTIDE SEQUENCE</scope>
    <source>
        <strain evidence="3">D42-62</strain>
    </source>
</reference>
<dbReference type="PANTHER" id="PTHR33988">
    <property type="entry name" value="ENDORIBONUCLEASE MAZF-RELATED"/>
    <property type="match status" value="1"/>
</dbReference>
<sequence>MERTIRRGDIYYAELNPVVGSEQGGIRPVLIISNDIGNSHSPTVIIAAITGKTQTKAKLPTHIEVKDVEGLDRDSIILLEQIRTIDKRCLREYMGTLDKRFLPAMDKALAISIGLNGYLHCPMKQGRLSDSLPAHECCPLHDDSVQKKD</sequence>
<evidence type="ECO:0000256" key="1">
    <source>
        <dbReference type="ARBA" id="ARBA00007521"/>
    </source>
</evidence>
<protein>
    <submittedName>
        <fullName evidence="3">Type II toxin-antitoxin system PemK/MazF family toxin</fullName>
    </submittedName>
</protein>
<dbReference type="InterPro" id="IPR003477">
    <property type="entry name" value="PemK-like"/>
</dbReference>
<dbReference type="GO" id="GO:0006402">
    <property type="term" value="P:mRNA catabolic process"/>
    <property type="evidence" value="ECO:0007669"/>
    <property type="project" value="TreeGrafter"/>
</dbReference>
<accession>A0A9X5BCU9</accession>
<dbReference type="GO" id="GO:0003677">
    <property type="term" value="F:DNA binding"/>
    <property type="evidence" value="ECO:0007669"/>
    <property type="project" value="InterPro"/>
</dbReference>
<comment type="caution">
    <text evidence="3">The sequence shown here is derived from an EMBL/GenBank/DDBJ whole genome shotgun (WGS) entry which is preliminary data.</text>
</comment>
<dbReference type="Gene3D" id="2.30.30.110">
    <property type="match status" value="1"/>
</dbReference>
<evidence type="ECO:0000313" key="3">
    <source>
        <dbReference type="EMBL" id="NBJ91398.1"/>
    </source>
</evidence>
<dbReference type="OrthoDB" id="9808744at2"/>
<dbReference type="AlphaFoldDB" id="A0A9X5BCU9"/>
<name>A0A9X5BCU9_9FIRM</name>
<organism evidence="3 4">
    <name type="scientific">Parablautia muri</name>
    <dbReference type="NCBI Taxonomy" id="2320879"/>
    <lineage>
        <taxon>Bacteria</taxon>
        <taxon>Bacillati</taxon>
        <taxon>Bacillota</taxon>
        <taxon>Clostridia</taxon>
        <taxon>Lachnospirales</taxon>
        <taxon>Lachnospiraceae</taxon>
        <taxon>Parablautia</taxon>
    </lineage>
</organism>
<dbReference type="EMBL" id="QZDT01000002">
    <property type="protein sequence ID" value="NBJ91398.1"/>
    <property type="molecule type" value="Genomic_DNA"/>
</dbReference>
<gene>
    <name evidence="3" type="ORF">D5281_02065</name>
</gene>
<dbReference type="InterPro" id="IPR011067">
    <property type="entry name" value="Plasmid_toxin/cell-grow_inhib"/>
</dbReference>
<proteinExistence type="inferred from homology"/>
<dbReference type="Pfam" id="PF02452">
    <property type="entry name" value="PemK_toxin"/>
    <property type="match status" value="1"/>
</dbReference>
<dbReference type="GO" id="GO:0016075">
    <property type="term" value="P:rRNA catabolic process"/>
    <property type="evidence" value="ECO:0007669"/>
    <property type="project" value="TreeGrafter"/>
</dbReference>
<evidence type="ECO:0000256" key="2">
    <source>
        <dbReference type="ARBA" id="ARBA00022649"/>
    </source>
</evidence>
<dbReference type="PANTHER" id="PTHR33988:SF2">
    <property type="entry name" value="ENDORIBONUCLEASE MAZF"/>
    <property type="match status" value="1"/>
</dbReference>
<dbReference type="Proteomes" id="UP001154420">
    <property type="component" value="Unassembled WGS sequence"/>
</dbReference>
<keyword evidence="2" id="KW-1277">Toxin-antitoxin system</keyword>